<keyword evidence="1" id="KW-1133">Transmembrane helix</keyword>
<name>A0ABV2ZG49_9ACTN</name>
<proteinExistence type="predicted"/>
<organism evidence="2 3">
    <name type="scientific">Streptomyces sp. 900129855</name>
    <dbReference type="NCBI Taxonomy" id="3155129"/>
    <lineage>
        <taxon>Bacteria</taxon>
        <taxon>Bacillati</taxon>
        <taxon>Actinomycetota</taxon>
        <taxon>Actinomycetes</taxon>
        <taxon>Kitasatosporales</taxon>
        <taxon>Streptomycetaceae</taxon>
        <taxon>Streptomyces</taxon>
    </lineage>
</organism>
<accession>A0ABV2ZG49</accession>
<dbReference type="Proteomes" id="UP001550739">
    <property type="component" value="Unassembled WGS sequence"/>
</dbReference>
<dbReference type="RefSeq" id="WP_361702103.1">
    <property type="nucleotide sequence ID" value="NZ_JBEZVE010000006.1"/>
</dbReference>
<evidence type="ECO:0000256" key="1">
    <source>
        <dbReference type="SAM" id="Phobius"/>
    </source>
</evidence>
<sequence>MTALALSPAASKGALERRPGPRWLLRLHRGALYAWTGLVVVLAVALVWLWGPLTDSAADAWRQYRACPDDGLCQYDQDAIVRFKSVYMYTTGALTALPFAVAAWAGASLFGRELEHGTAQLAWTQGVSPTRWLATKLAVPTVLVAAGTGLLVALHHLMWSAGVHRIDTTKSWYDNLTLHTNGPTTVAFALLGLAGGALAGLLLRRTLPALVLALGFVGAARVLADQALPHLWPGVTKISSLSTGPDGVGITIDSGLVTSTGAHIPDSGCASTLPDGCAAVYEKLDATGYYATYHPESHYWPLQLTTTALLLTVAAALAVAAFILLRRTTATTARAGEAGKETAV</sequence>
<feature type="transmembrane region" description="Helical" evidence="1">
    <location>
        <begin position="32"/>
        <end position="51"/>
    </location>
</feature>
<feature type="transmembrane region" description="Helical" evidence="1">
    <location>
        <begin position="178"/>
        <end position="199"/>
    </location>
</feature>
<gene>
    <name evidence="2" type="ORF">AB0E89_12185</name>
</gene>
<evidence type="ECO:0000313" key="2">
    <source>
        <dbReference type="EMBL" id="MEU3781323.1"/>
    </source>
</evidence>
<feature type="transmembrane region" description="Helical" evidence="1">
    <location>
        <begin position="302"/>
        <end position="325"/>
    </location>
</feature>
<feature type="transmembrane region" description="Helical" evidence="1">
    <location>
        <begin position="206"/>
        <end position="224"/>
    </location>
</feature>
<keyword evidence="3" id="KW-1185">Reference proteome</keyword>
<reference evidence="2 3" key="1">
    <citation type="submission" date="2024-06" db="EMBL/GenBank/DDBJ databases">
        <title>The Natural Products Discovery Center: Release of the First 8490 Sequenced Strains for Exploring Actinobacteria Biosynthetic Diversity.</title>
        <authorList>
            <person name="Kalkreuter E."/>
            <person name="Kautsar S.A."/>
            <person name="Yang D."/>
            <person name="Bader C.D."/>
            <person name="Teijaro C.N."/>
            <person name="Fluegel L."/>
            <person name="Davis C.M."/>
            <person name="Simpson J.R."/>
            <person name="Lauterbach L."/>
            <person name="Steele A.D."/>
            <person name="Gui C."/>
            <person name="Meng S."/>
            <person name="Li G."/>
            <person name="Viehrig K."/>
            <person name="Ye F."/>
            <person name="Su P."/>
            <person name="Kiefer A.F."/>
            <person name="Nichols A."/>
            <person name="Cepeda A.J."/>
            <person name="Yan W."/>
            <person name="Fan B."/>
            <person name="Jiang Y."/>
            <person name="Adhikari A."/>
            <person name="Zheng C.-J."/>
            <person name="Schuster L."/>
            <person name="Cowan T.M."/>
            <person name="Smanski M.J."/>
            <person name="Chevrette M.G."/>
            <person name="De Carvalho L.P.S."/>
            <person name="Shen B."/>
        </authorList>
    </citation>
    <scope>NUCLEOTIDE SEQUENCE [LARGE SCALE GENOMIC DNA]</scope>
    <source>
        <strain evidence="2 3">NPDC033843</strain>
    </source>
</reference>
<comment type="caution">
    <text evidence="2">The sequence shown here is derived from an EMBL/GenBank/DDBJ whole genome shotgun (WGS) entry which is preliminary data.</text>
</comment>
<dbReference type="EMBL" id="JBEZVE010000006">
    <property type="protein sequence ID" value="MEU3781323.1"/>
    <property type="molecule type" value="Genomic_DNA"/>
</dbReference>
<protein>
    <submittedName>
        <fullName evidence="2">ABC transporter permease</fullName>
    </submittedName>
</protein>
<keyword evidence="1" id="KW-0812">Transmembrane</keyword>
<evidence type="ECO:0000313" key="3">
    <source>
        <dbReference type="Proteomes" id="UP001550739"/>
    </source>
</evidence>
<feature type="transmembrane region" description="Helical" evidence="1">
    <location>
        <begin position="86"/>
        <end position="110"/>
    </location>
</feature>
<keyword evidence="1" id="KW-0472">Membrane</keyword>
<feature type="transmembrane region" description="Helical" evidence="1">
    <location>
        <begin position="137"/>
        <end position="158"/>
    </location>
</feature>